<organism evidence="2 3">
    <name type="scientific">Microbispora cellulosiformans</name>
    <dbReference type="NCBI Taxonomy" id="2614688"/>
    <lineage>
        <taxon>Bacteria</taxon>
        <taxon>Bacillati</taxon>
        <taxon>Actinomycetota</taxon>
        <taxon>Actinomycetes</taxon>
        <taxon>Streptosporangiales</taxon>
        <taxon>Streptosporangiaceae</taxon>
        <taxon>Microbispora</taxon>
    </lineage>
</organism>
<gene>
    <name evidence="2" type="ORF">F5972_35360</name>
</gene>
<evidence type="ECO:0000259" key="1">
    <source>
        <dbReference type="Pfam" id="PF21597"/>
    </source>
</evidence>
<dbReference type="Proteomes" id="UP000327011">
    <property type="component" value="Unassembled WGS sequence"/>
</dbReference>
<keyword evidence="3" id="KW-1185">Reference proteome</keyword>
<reference evidence="2 3" key="1">
    <citation type="submission" date="2019-09" db="EMBL/GenBank/DDBJ databases">
        <title>Screening of Novel Bioactive Compounds from Soil-Associated.</title>
        <authorList>
            <person name="Gong X."/>
        </authorList>
    </citation>
    <scope>NUCLEOTIDE SEQUENCE [LARGE SCALE GENOMIC DNA]</scope>
    <source>
        <strain evidence="2 3">Gxj-6</strain>
    </source>
</reference>
<evidence type="ECO:0000313" key="2">
    <source>
        <dbReference type="EMBL" id="KAA9373502.1"/>
    </source>
</evidence>
<proteinExistence type="predicted"/>
<sequence>MRRLVTASTQYEGLPASVMDALRDPDSRLHASCEGLRTAADLLARAQRSGQVRGDLTAGELLATANAMAWAARQTPGPDEPVDRYLSLLVDGLMTRGVEPAG</sequence>
<dbReference type="Pfam" id="PF21597">
    <property type="entry name" value="TetR_C_43"/>
    <property type="match status" value="1"/>
</dbReference>
<dbReference type="EMBL" id="VYTZ01000023">
    <property type="protein sequence ID" value="KAA9373502.1"/>
    <property type="molecule type" value="Genomic_DNA"/>
</dbReference>
<evidence type="ECO:0000313" key="3">
    <source>
        <dbReference type="Proteomes" id="UP000327011"/>
    </source>
</evidence>
<comment type="caution">
    <text evidence="2">The sequence shown here is derived from an EMBL/GenBank/DDBJ whole genome shotgun (WGS) entry which is preliminary data.</text>
</comment>
<dbReference type="InterPro" id="IPR049445">
    <property type="entry name" value="TetR_SbtR-like_C"/>
</dbReference>
<feature type="domain" description="Transcriptional regulator SbtR-like C-terminal" evidence="1">
    <location>
        <begin position="1"/>
        <end position="93"/>
    </location>
</feature>
<accession>A0A5J5JTP7</accession>
<dbReference type="InterPro" id="IPR036271">
    <property type="entry name" value="Tet_transcr_reg_TetR-rel_C_sf"/>
</dbReference>
<name>A0A5J5JTP7_9ACTN</name>
<dbReference type="AlphaFoldDB" id="A0A5J5JTP7"/>
<dbReference type="Gene3D" id="1.10.357.10">
    <property type="entry name" value="Tetracycline Repressor, domain 2"/>
    <property type="match status" value="1"/>
</dbReference>
<dbReference type="SUPFAM" id="SSF48498">
    <property type="entry name" value="Tetracyclin repressor-like, C-terminal domain"/>
    <property type="match status" value="1"/>
</dbReference>
<dbReference type="RefSeq" id="WP_150940265.1">
    <property type="nucleotide sequence ID" value="NZ_VYTZ01000023.1"/>
</dbReference>
<protein>
    <recommendedName>
        <fullName evidence="1">Transcriptional regulator SbtR-like C-terminal domain-containing protein</fullName>
    </recommendedName>
</protein>